<feature type="compositionally biased region" description="Polar residues" evidence="3">
    <location>
        <begin position="214"/>
        <end position="223"/>
    </location>
</feature>
<evidence type="ECO:0000313" key="5">
    <source>
        <dbReference type="EMBL" id="KZP16599.1"/>
    </source>
</evidence>
<feature type="compositionally biased region" description="Low complexity" evidence="3">
    <location>
        <begin position="568"/>
        <end position="596"/>
    </location>
</feature>
<sequence length="886" mass="96282">MADPHPAALSKIGSPISQVLSTLGLTREDLLRHSDQMRQFLTAEDANSLRVLTREIANSGVSAVTSTRARSSSLLNASGSTHQRDSSLPATPATPIKAEPSEHTLPRQHSHRTMDNMEMIMERKSRQSKRDKKERRDRTAIPPVPLSPSPNKAGFNVDTYIHSGTSRRVPTSGEPDAVATKLEETDMLPAEPITPQKRRYYRDHTDSTARTRQDPLTGTSHPDSPTPVRHRARLPTPAQPTPTQLTTSRAHTFAIPSTPVRMNQYYRSPLPASSPPPPSSPFSSPTKGSGSSVWANLVSSPGPQLPLPSESDYDMLPYTLPPGPYSTKKPDASYAALVGRAVLSSPGHALTLQEIYDWITIVHPYFKRGETTWMNSIRHVLSTTACFRKQTRARAVGRTLWAIWGEDLECFKNGGFRKQFCADLMEGKKAAAAAGRKRPATEGEGSERKNKRQKRQPVSMEGAEIAEAVPATYQSIMPPLVPTSQLRPLFPSTRPSSVHQPYYESYMHTIPPAPEVIFPPLPPTNYEPSDSGSTSASASASASASLASVPPSSAYGSRRPSLSPPSPSSASGSGSISMPELTPNGSSSSPIIPSSEGEIESIEIDVAVREASPELMYPPAEMDEDSDDRLFSEMLSADALEPGFMLNKHDYYHSLDKGKRRAMTPPKRAPPLPVQLSPSLGRKNKVKSNKSAAGESRMTFPSPPLRPSTPPRNASSSYLQLSPQRTPLSHRGVHMSPSASLAHYKSHLDPPPPSTSLSLSTSSLDADRDSTDILRTPSRSSHKRPITSAERTQMFPSFPVTPKRLFSASLPQSGSQDSPFRTPLAGTARHGHIFDPHDPGALLDDELSRLGALGAQDSPLGLYEGRKGLLYESPGMPSPGKFAKWW</sequence>
<dbReference type="GO" id="GO:0005634">
    <property type="term" value="C:nucleus"/>
    <property type="evidence" value="ECO:0007669"/>
    <property type="project" value="UniProtKB-SubCell"/>
</dbReference>
<keyword evidence="2" id="KW-0539">Nucleus</keyword>
<feature type="compositionally biased region" description="Low complexity" evidence="3">
    <location>
        <begin position="61"/>
        <end position="75"/>
    </location>
</feature>
<dbReference type="PRINTS" id="PR00053">
    <property type="entry name" value="FORKHEAD"/>
</dbReference>
<dbReference type="SUPFAM" id="SSF46785">
    <property type="entry name" value="Winged helix' DNA-binding domain"/>
    <property type="match status" value="1"/>
</dbReference>
<feature type="region of interest" description="Disordered" evidence="3">
    <location>
        <begin position="432"/>
        <end position="461"/>
    </location>
</feature>
<feature type="compositionally biased region" description="Basic and acidic residues" evidence="3">
    <location>
        <begin position="439"/>
        <end position="448"/>
    </location>
</feature>
<dbReference type="GO" id="GO:0009653">
    <property type="term" value="P:anatomical structure morphogenesis"/>
    <property type="evidence" value="ECO:0007669"/>
    <property type="project" value="TreeGrafter"/>
</dbReference>
<dbReference type="EMBL" id="KV417591">
    <property type="protein sequence ID" value="KZP16599.1"/>
    <property type="molecule type" value="Genomic_DNA"/>
</dbReference>
<dbReference type="GO" id="GO:0030154">
    <property type="term" value="P:cell differentiation"/>
    <property type="evidence" value="ECO:0007669"/>
    <property type="project" value="TreeGrafter"/>
</dbReference>
<organism evidence="5 6">
    <name type="scientific">Athelia psychrophila</name>
    <dbReference type="NCBI Taxonomy" id="1759441"/>
    <lineage>
        <taxon>Eukaryota</taxon>
        <taxon>Fungi</taxon>
        <taxon>Dikarya</taxon>
        <taxon>Basidiomycota</taxon>
        <taxon>Agaricomycotina</taxon>
        <taxon>Agaricomycetes</taxon>
        <taxon>Agaricomycetidae</taxon>
        <taxon>Atheliales</taxon>
        <taxon>Atheliaceae</taxon>
        <taxon>Athelia</taxon>
    </lineage>
</organism>
<evidence type="ECO:0000259" key="4">
    <source>
        <dbReference type="PROSITE" id="PS50039"/>
    </source>
</evidence>
<protein>
    <recommendedName>
        <fullName evidence="4">Fork-head domain-containing protein</fullName>
    </recommendedName>
</protein>
<gene>
    <name evidence="5" type="ORF">FIBSPDRAFT_1047397</name>
</gene>
<feature type="compositionally biased region" description="Low complexity" evidence="3">
    <location>
        <begin position="281"/>
        <end position="292"/>
    </location>
</feature>
<dbReference type="AlphaFoldDB" id="A0A166FAH2"/>
<dbReference type="InterPro" id="IPR050211">
    <property type="entry name" value="FOX_domain-containing"/>
</dbReference>
<evidence type="ECO:0000256" key="3">
    <source>
        <dbReference type="SAM" id="MobiDB-lite"/>
    </source>
</evidence>
<dbReference type="Gene3D" id="1.10.10.10">
    <property type="entry name" value="Winged helix-like DNA-binding domain superfamily/Winged helix DNA-binding domain"/>
    <property type="match status" value="1"/>
</dbReference>
<reference evidence="5 6" key="1">
    <citation type="journal article" date="2016" name="Mol. Biol. Evol.">
        <title>Comparative Genomics of Early-Diverging Mushroom-Forming Fungi Provides Insights into the Origins of Lignocellulose Decay Capabilities.</title>
        <authorList>
            <person name="Nagy L.G."/>
            <person name="Riley R."/>
            <person name="Tritt A."/>
            <person name="Adam C."/>
            <person name="Daum C."/>
            <person name="Floudas D."/>
            <person name="Sun H."/>
            <person name="Yadav J.S."/>
            <person name="Pangilinan J."/>
            <person name="Larsson K.H."/>
            <person name="Matsuura K."/>
            <person name="Barry K."/>
            <person name="Labutti K."/>
            <person name="Kuo R."/>
            <person name="Ohm R.A."/>
            <person name="Bhattacharya S.S."/>
            <person name="Shirouzu T."/>
            <person name="Yoshinaga Y."/>
            <person name="Martin F.M."/>
            <person name="Grigoriev I.V."/>
            <person name="Hibbett D.S."/>
        </authorList>
    </citation>
    <scope>NUCLEOTIDE SEQUENCE [LARGE SCALE GENOMIC DNA]</scope>
    <source>
        <strain evidence="5 6">CBS 109695</strain>
    </source>
</reference>
<dbReference type="GO" id="GO:0000978">
    <property type="term" value="F:RNA polymerase II cis-regulatory region sequence-specific DNA binding"/>
    <property type="evidence" value="ECO:0007669"/>
    <property type="project" value="TreeGrafter"/>
</dbReference>
<name>A0A166FAH2_9AGAM</name>
<dbReference type="PANTHER" id="PTHR11829:SF343">
    <property type="entry name" value="FORK-HEAD DOMAIN-CONTAINING PROTEIN"/>
    <property type="match status" value="1"/>
</dbReference>
<dbReference type="Proteomes" id="UP000076532">
    <property type="component" value="Unassembled WGS sequence"/>
</dbReference>
<feature type="compositionally biased region" description="Pro residues" evidence="3">
    <location>
        <begin position="701"/>
        <end position="710"/>
    </location>
</feature>
<dbReference type="PANTHER" id="PTHR11829">
    <property type="entry name" value="FORKHEAD BOX PROTEIN"/>
    <property type="match status" value="1"/>
</dbReference>
<dbReference type="STRING" id="436010.A0A166FAH2"/>
<feature type="compositionally biased region" description="Basic and acidic residues" evidence="3">
    <location>
        <begin position="112"/>
        <end position="125"/>
    </location>
</feature>
<feature type="compositionally biased region" description="Polar residues" evidence="3">
    <location>
        <begin position="76"/>
        <end position="89"/>
    </location>
</feature>
<feature type="region of interest" description="Disordered" evidence="3">
    <location>
        <begin position="518"/>
        <end position="597"/>
    </location>
</feature>
<feature type="domain" description="Fork-head" evidence="4">
    <location>
        <begin position="329"/>
        <end position="421"/>
    </location>
</feature>
<keyword evidence="1 2" id="KW-0238">DNA-binding</keyword>
<comment type="subcellular location">
    <subcellularLocation>
        <location evidence="2">Nucleus</location>
    </subcellularLocation>
</comment>
<feature type="region of interest" description="Disordered" evidence="3">
    <location>
        <begin position="742"/>
        <end position="788"/>
    </location>
</feature>
<dbReference type="GO" id="GO:0000981">
    <property type="term" value="F:DNA-binding transcription factor activity, RNA polymerase II-specific"/>
    <property type="evidence" value="ECO:0007669"/>
    <property type="project" value="TreeGrafter"/>
</dbReference>
<dbReference type="Pfam" id="PF00250">
    <property type="entry name" value="Forkhead"/>
    <property type="match status" value="1"/>
</dbReference>
<dbReference type="PROSITE" id="PS50039">
    <property type="entry name" value="FORK_HEAD_3"/>
    <property type="match status" value="1"/>
</dbReference>
<feature type="compositionally biased region" description="Low complexity" evidence="3">
    <location>
        <begin position="755"/>
        <end position="764"/>
    </location>
</feature>
<dbReference type="SMART" id="SM00339">
    <property type="entry name" value="FH"/>
    <property type="match status" value="1"/>
</dbReference>
<feature type="DNA-binding region" description="Fork-head" evidence="2">
    <location>
        <begin position="329"/>
        <end position="421"/>
    </location>
</feature>
<dbReference type="InterPro" id="IPR036388">
    <property type="entry name" value="WH-like_DNA-bd_sf"/>
</dbReference>
<evidence type="ECO:0000313" key="6">
    <source>
        <dbReference type="Proteomes" id="UP000076532"/>
    </source>
</evidence>
<feature type="compositionally biased region" description="Low complexity" evidence="3">
    <location>
        <begin position="528"/>
        <end position="561"/>
    </location>
</feature>
<feature type="compositionally biased region" description="Basic and acidic residues" evidence="3">
    <location>
        <begin position="202"/>
        <end position="213"/>
    </location>
</feature>
<feature type="region of interest" description="Disordered" evidence="3">
    <location>
        <begin position="61"/>
        <end position="297"/>
    </location>
</feature>
<evidence type="ECO:0000256" key="2">
    <source>
        <dbReference type="PROSITE-ProRule" id="PRU00089"/>
    </source>
</evidence>
<dbReference type="InterPro" id="IPR036390">
    <property type="entry name" value="WH_DNA-bd_sf"/>
</dbReference>
<accession>A0A166FAH2</accession>
<proteinExistence type="predicted"/>
<dbReference type="InterPro" id="IPR001766">
    <property type="entry name" value="Fork_head_dom"/>
</dbReference>
<evidence type="ECO:0000256" key="1">
    <source>
        <dbReference type="ARBA" id="ARBA00023125"/>
    </source>
</evidence>
<dbReference type="OrthoDB" id="5954824at2759"/>
<keyword evidence="6" id="KW-1185">Reference proteome</keyword>
<feature type="region of interest" description="Disordered" evidence="3">
    <location>
        <begin position="657"/>
        <end position="720"/>
    </location>
</feature>